<name>A0A1W6ZTT6_9HYPH</name>
<feature type="transmembrane region" description="Helical" evidence="1">
    <location>
        <begin position="344"/>
        <end position="363"/>
    </location>
</feature>
<feature type="transmembrane region" description="Helical" evidence="1">
    <location>
        <begin position="221"/>
        <end position="238"/>
    </location>
</feature>
<feature type="transmembrane region" description="Helical" evidence="1">
    <location>
        <begin position="244"/>
        <end position="263"/>
    </location>
</feature>
<evidence type="ECO:0008006" key="6">
    <source>
        <dbReference type="Google" id="ProtNLM"/>
    </source>
</evidence>
<feature type="transmembrane region" description="Helical" evidence="1">
    <location>
        <begin position="275"/>
        <end position="293"/>
    </location>
</feature>
<feature type="transmembrane region" description="Helical" evidence="1">
    <location>
        <begin position="188"/>
        <end position="209"/>
    </location>
</feature>
<dbReference type="RefSeq" id="WP_086089111.1">
    <property type="nucleotide sequence ID" value="NZ_CP021112.1"/>
</dbReference>
<gene>
    <name evidence="4" type="ORF">CAK95_17715</name>
</gene>
<keyword evidence="1" id="KW-0812">Transmembrane</keyword>
<proteinExistence type="predicted"/>
<dbReference type="OrthoDB" id="9796461at2"/>
<evidence type="ECO:0000259" key="3">
    <source>
        <dbReference type="Pfam" id="PF19040"/>
    </source>
</evidence>
<feature type="transmembrane region" description="Helical" evidence="1">
    <location>
        <begin position="72"/>
        <end position="91"/>
    </location>
</feature>
<dbReference type="KEGG" id="psin:CAK95_17715"/>
<dbReference type="InterPro" id="IPR043968">
    <property type="entry name" value="SGNH"/>
</dbReference>
<dbReference type="AlphaFoldDB" id="A0A1W6ZTT6"/>
<dbReference type="PANTHER" id="PTHR23028:SF53">
    <property type="entry name" value="ACYL_TRANSF_3 DOMAIN-CONTAINING PROTEIN"/>
    <property type="match status" value="1"/>
</dbReference>
<dbReference type="GO" id="GO:0009103">
    <property type="term" value="P:lipopolysaccharide biosynthetic process"/>
    <property type="evidence" value="ECO:0007669"/>
    <property type="project" value="TreeGrafter"/>
</dbReference>
<dbReference type="EMBL" id="CP021112">
    <property type="protein sequence ID" value="ARQ00716.1"/>
    <property type="molecule type" value="Genomic_DNA"/>
</dbReference>
<accession>A0A1W6ZTT6</accession>
<organism evidence="4 5">
    <name type="scientific">Pseudorhodoplanes sinuspersici</name>
    <dbReference type="NCBI Taxonomy" id="1235591"/>
    <lineage>
        <taxon>Bacteria</taxon>
        <taxon>Pseudomonadati</taxon>
        <taxon>Pseudomonadota</taxon>
        <taxon>Alphaproteobacteria</taxon>
        <taxon>Hyphomicrobiales</taxon>
        <taxon>Pseudorhodoplanes</taxon>
    </lineage>
</organism>
<sequence length="640" mass="71604">MTYRPEIDGLRAIAVCSVILFHLGLGVFSGGYVGVDIFFVISGYLITTIIITDQEAGRFSLLGFYERRMRRILPALFFVLGASALAAWVLLRPTEMRDFSSSLASATASVSNIYFRKTSGYFDPSGELRPLLHTWSLGVEEQFYLLFPAFLLLLWKRGYTTIIAAIALLGIGSLVAAQVRITDHPVSTFFYLQTRGWELILGSLLAFFLTRKKRLPLPSTVMNLGAICGLAMILYAVSRFDQETSVPGLWALVPTLGAALIIMCANQDTLVGRFLSTRILVWVGLISYSLYLWHQPLLAFTRIRYGSELPSHILASVIAATLFLSVLSWRFIETPFRRPRLSARATFVASGSAAVVLLAFGLAGRNTDGFESYYYANRLSEPQKAIYSLVKSHTKGDLRSEMGDDGACNFWSGHPNSLSHSRFRACAEQHGKAVLVLGDSHGMNLYNALYRAKYSKFLIGLVQPGCRPHRNLARCQYDDLPAFVKENRLNISKVLFHQSGSPLMNPTTAFSIREDNIRITTDYLNGLSQLIDVVWIGPQPEARVDFRNIDDLVFNGLKIGEHAIRTFVTLDLEIHKILKHQKIRFQYFSLVDALKIDPSFLLVGNCFTYRDGDHFSVCGEKIVGERLKPLLSKDSISRAE</sequence>
<reference evidence="4 5" key="1">
    <citation type="submission" date="2017-05" db="EMBL/GenBank/DDBJ databases">
        <title>Full genome sequence of Pseudorhodoplanes sinuspersici.</title>
        <authorList>
            <person name="Dastgheib S.M.M."/>
            <person name="Shavandi M."/>
            <person name="Tirandaz H."/>
        </authorList>
    </citation>
    <scope>NUCLEOTIDE SEQUENCE [LARGE SCALE GENOMIC DNA]</scope>
    <source>
        <strain evidence="4 5">RIPI110</strain>
    </source>
</reference>
<keyword evidence="5" id="KW-1185">Reference proteome</keyword>
<dbReference type="STRING" id="1235591.CAK95_17715"/>
<evidence type="ECO:0000256" key="1">
    <source>
        <dbReference type="SAM" id="Phobius"/>
    </source>
</evidence>
<dbReference type="Proteomes" id="UP000194137">
    <property type="component" value="Chromosome"/>
</dbReference>
<dbReference type="GO" id="GO:0016747">
    <property type="term" value="F:acyltransferase activity, transferring groups other than amino-acyl groups"/>
    <property type="evidence" value="ECO:0007669"/>
    <property type="project" value="InterPro"/>
</dbReference>
<protein>
    <recommendedName>
        <fullName evidence="6">Acyltransferase</fullName>
    </recommendedName>
</protein>
<feature type="domain" description="Acyltransferase 3" evidence="2">
    <location>
        <begin position="5"/>
        <end position="329"/>
    </location>
</feature>
<dbReference type="Pfam" id="PF19040">
    <property type="entry name" value="SGNH"/>
    <property type="match status" value="1"/>
</dbReference>
<evidence type="ECO:0000313" key="4">
    <source>
        <dbReference type="EMBL" id="ARQ00716.1"/>
    </source>
</evidence>
<dbReference type="PANTHER" id="PTHR23028">
    <property type="entry name" value="ACETYLTRANSFERASE"/>
    <property type="match status" value="1"/>
</dbReference>
<evidence type="ECO:0000313" key="5">
    <source>
        <dbReference type="Proteomes" id="UP000194137"/>
    </source>
</evidence>
<keyword evidence="1" id="KW-1133">Transmembrane helix</keyword>
<dbReference type="InterPro" id="IPR050879">
    <property type="entry name" value="Acyltransferase_3"/>
</dbReference>
<evidence type="ECO:0000259" key="2">
    <source>
        <dbReference type="Pfam" id="PF01757"/>
    </source>
</evidence>
<feature type="transmembrane region" description="Helical" evidence="1">
    <location>
        <begin position="12"/>
        <end position="29"/>
    </location>
</feature>
<feature type="domain" description="SGNH" evidence="3">
    <location>
        <begin position="424"/>
        <end position="629"/>
    </location>
</feature>
<keyword evidence="1" id="KW-0472">Membrane</keyword>
<dbReference type="Pfam" id="PF01757">
    <property type="entry name" value="Acyl_transf_3"/>
    <property type="match status" value="1"/>
</dbReference>
<feature type="transmembrane region" description="Helical" evidence="1">
    <location>
        <begin position="35"/>
        <end position="52"/>
    </location>
</feature>
<feature type="transmembrane region" description="Helical" evidence="1">
    <location>
        <begin position="135"/>
        <end position="155"/>
    </location>
</feature>
<feature type="transmembrane region" description="Helical" evidence="1">
    <location>
        <begin position="162"/>
        <end position="182"/>
    </location>
</feature>
<dbReference type="InterPro" id="IPR002656">
    <property type="entry name" value="Acyl_transf_3_dom"/>
</dbReference>
<dbReference type="GO" id="GO:0016020">
    <property type="term" value="C:membrane"/>
    <property type="evidence" value="ECO:0007669"/>
    <property type="project" value="TreeGrafter"/>
</dbReference>
<feature type="transmembrane region" description="Helical" evidence="1">
    <location>
        <begin position="313"/>
        <end position="332"/>
    </location>
</feature>